<accession>A0A6N2YKA8</accession>
<name>A0A6N2YKA8_9BACT</name>
<proteinExistence type="predicted"/>
<organism evidence="1">
    <name type="scientific">Paraprevotella clara</name>
    <dbReference type="NCBI Taxonomy" id="454154"/>
    <lineage>
        <taxon>Bacteria</taxon>
        <taxon>Pseudomonadati</taxon>
        <taxon>Bacteroidota</taxon>
        <taxon>Bacteroidia</taxon>
        <taxon>Bacteroidales</taxon>
        <taxon>Prevotellaceae</taxon>
        <taxon>Paraprevotella</taxon>
    </lineage>
</organism>
<reference evidence="1" key="1">
    <citation type="submission" date="2019-11" db="EMBL/GenBank/DDBJ databases">
        <authorList>
            <person name="Feng L."/>
        </authorList>
    </citation>
    <scope>NUCLEOTIDE SEQUENCE</scope>
    <source>
        <strain evidence="1">PclaraLFYP37</strain>
    </source>
</reference>
<sequence length="173" mass="19024">MDGGIEFLQAGECHSFYVKVNGMVEKLYGIFYQSLVLGVTHTGGIDCTAVIFGKSGEIIIDDRLVAVASCDGSLQIVGDDSRRNAFKILHGILTCLYQVFLALRPYGFAVGIMAERKDGDKYLGFLRLARHFINDFKPVTGKVNIHLVCGIVLDMTDDLDVKLVLTDSPFEGR</sequence>
<protein>
    <submittedName>
        <fullName evidence="1">Uncharacterized protein</fullName>
    </submittedName>
</protein>
<dbReference type="AlphaFoldDB" id="A0A6N2YKA8"/>
<dbReference type="EMBL" id="CACRUT010000002">
    <property type="protein sequence ID" value="VYT67309.1"/>
    <property type="molecule type" value="Genomic_DNA"/>
</dbReference>
<evidence type="ECO:0000313" key="1">
    <source>
        <dbReference type="EMBL" id="VYT67309.1"/>
    </source>
</evidence>
<gene>
    <name evidence="1" type="ORF">PCLFYP37_00827</name>
</gene>